<dbReference type="PANTHER" id="PTHR30472">
    <property type="entry name" value="FERRIC ENTEROBACTIN TRANSPORT SYSTEM PERMEASE PROTEIN"/>
    <property type="match status" value="1"/>
</dbReference>
<dbReference type="EMBL" id="BLAF01000025">
    <property type="protein sequence ID" value="GES21674.1"/>
    <property type="molecule type" value="Genomic_DNA"/>
</dbReference>
<keyword evidence="7 8" id="KW-0472">Membrane</keyword>
<comment type="caution">
    <text evidence="9">The sequence shown here is derived from an EMBL/GenBank/DDBJ whole genome shotgun (WGS) entry which is preliminary data.</text>
</comment>
<dbReference type="Proteomes" id="UP000377595">
    <property type="component" value="Unassembled WGS sequence"/>
</dbReference>
<evidence type="ECO:0000256" key="6">
    <source>
        <dbReference type="ARBA" id="ARBA00022989"/>
    </source>
</evidence>
<keyword evidence="3" id="KW-0813">Transport</keyword>
<dbReference type="GO" id="GO:0022857">
    <property type="term" value="F:transmembrane transporter activity"/>
    <property type="evidence" value="ECO:0007669"/>
    <property type="project" value="InterPro"/>
</dbReference>
<organism evidence="9 10">
    <name type="scientific">Acrocarpospora pleiomorpha</name>
    <dbReference type="NCBI Taxonomy" id="90975"/>
    <lineage>
        <taxon>Bacteria</taxon>
        <taxon>Bacillati</taxon>
        <taxon>Actinomycetota</taxon>
        <taxon>Actinomycetes</taxon>
        <taxon>Streptosporangiales</taxon>
        <taxon>Streptosporangiaceae</taxon>
        <taxon>Acrocarpospora</taxon>
    </lineage>
</organism>
<feature type="transmembrane region" description="Helical" evidence="8">
    <location>
        <begin position="285"/>
        <end position="306"/>
    </location>
</feature>
<keyword evidence="6 8" id="KW-1133">Transmembrane helix</keyword>
<dbReference type="InterPro" id="IPR000522">
    <property type="entry name" value="ABC_transptr_permease_BtuC"/>
</dbReference>
<dbReference type="AlphaFoldDB" id="A0A5M3XK91"/>
<dbReference type="Gene3D" id="1.10.3470.10">
    <property type="entry name" value="ABC transporter involved in vitamin B12 uptake, BtuC"/>
    <property type="match status" value="1"/>
</dbReference>
<keyword evidence="5 8" id="KW-0812">Transmembrane</keyword>
<feature type="transmembrane region" description="Helical" evidence="8">
    <location>
        <begin position="78"/>
        <end position="96"/>
    </location>
</feature>
<dbReference type="GO" id="GO:0005886">
    <property type="term" value="C:plasma membrane"/>
    <property type="evidence" value="ECO:0007669"/>
    <property type="project" value="UniProtKB-SubCell"/>
</dbReference>
<dbReference type="GO" id="GO:0033214">
    <property type="term" value="P:siderophore-iron import into cell"/>
    <property type="evidence" value="ECO:0007669"/>
    <property type="project" value="TreeGrafter"/>
</dbReference>
<dbReference type="FunFam" id="1.10.3470.10:FF:000001">
    <property type="entry name" value="Vitamin B12 ABC transporter permease BtuC"/>
    <property type="match status" value="1"/>
</dbReference>
<keyword evidence="10" id="KW-1185">Reference proteome</keyword>
<evidence type="ECO:0000256" key="5">
    <source>
        <dbReference type="ARBA" id="ARBA00022692"/>
    </source>
</evidence>
<feature type="transmembrane region" description="Helical" evidence="8">
    <location>
        <begin position="208"/>
        <end position="226"/>
    </location>
</feature>
<sequence length="352" mass="35949">MSPGDLLIRTPGQRVSARVHRGAALVGTLLVAALAVVTVLAVGTGDYDIAPADVIRVLTGEGKRAHVFVVETLRLPRVLTAILVGAALGLAGALFQSLTRNPLGSPDVLGFGTGAATGALLQIIVLGGGMTAVAGSALAGGLATALVIYGLAFRRGVHGDRLILVGLAVSCGLVAVNTYLIARADFADAHVAVTWLTGNLNGRTWDQVHLLTVALAVLLPLTLGFGRRLRLMELGDELATALGIAVERSRLTLLLLGVGLTAVATVAAGPIPFVALAAPQLARRLTGATCPVPVVSALMGALLLLAADLAAQRVFAPAQLPVGVMTGSLGGVYLVWLLLTDRRRARSGRIGL</sequence>
<feature type="transmembrane region" description="Helical" evidence="8">
    <location>
        <begin position="132"/>
        <end position="153"/>
    </location>
</feature>
<evidence type="ECO:0000256" key="3">
    <source>
        <dbReference type="ARBA" id="ARBA00022448"/>
    </source>
</evidence>
<reference evidence="9 10" key="1">
    <citation type="submission" date="2019-10" db="EMBL/GenBank/DDBJ databases">
        <title>Whole genome shotgun sequence of Acrocarpospora pleiomorpha NBRC 16267.</title>
        <authorList>
            <person name="Ichikawa N."/>
            <person name="Kimura A."/>
            <person name="Kitahashi Y."/>
            <person name="Komaki H."/>
            <person name="Oguchi A."/>
        </authorList>
    </citation>
    <scope>NUCLEOTIDE SEQUENCE [LARGE SCALE GENOMIC DNA]</scope>
    <source>
        <strain evidence="9 10">NBRC 16267</strain>
    </source>
</reference>
<proteinExistence type="inferred from homology"/>
<name>A0A5M3XK91_9ACTN</name>
<dbReference type="SUPFAM" id="SSF81345">
    <property type="entry name" value="ABC transporter involved in vitamin B12 uptake, BtuC"/>
    <property type="match status" value="1"/>
</dbReference>
<evidence type="ECO:0000313" key="9">
    <source>
        <dbReference type="EMBL" id="GES21674.1"/>
    </source>
</evidence>
<dbReference type="OrthoDB" id="4455417at2"/>
<feature type="transmembrane region" description="Helical" evidence="8">
    <location>
        <begin position="251"/>
        <end position="273"/>
    </location>
</feature>
<accession>A0A5M3XK91</accession>
<feature type="transmembrane region" description="Helical" evidence="8">
    <location>
        <begin position="162"/>
        <end position="182"/>
    </location>
</feature>
<dbReference type="Pfam" id="PF01032">
    <property type="entry name" value="FecCD"/>
    <property type="match status" value="1"/>
</dbReference>
<comment type="subcellular location">
    <subcellularLocation>
        <location evidence="1">Cell membrane</location>
        <topology evidence="1">Multi-pass membrane protein</topology>
    </subcellularLocation>
</comment>
<evidence type="ECO:0000256" key="1">
    <source>
        <dbReference type="ARBA" id="ARBA00004651"/>
    </source>
</evidence>
<evidence type="ECO:0000313" key="10">
    <source>
        <dbReference type="Proteomes" id="UP000377595"/>
    </source>
</evidence>
<comment type="similarity">
    <text evidence="2">Belongs to the binding-protein-dependent transport system permease family. FecCD subfamily.</text>
</comment>
<dbReference type="CDD" id="cd06550">
    <property type="entry name" value="TM_ABC_iron-siderophores_like"/>
    <property type="match status" value="1"/>
</dbReference>
<evidence type="ECO:0000256" key="7">
    <source>
        <dbReference type="ARBA" id="ARBA00023136"/>
    </source>
</evidence>
<evidence type="ECO:0000256" key="8">
    <source>
        <dbReference type="SAM" id="Phobius"/>
    </source>
</evidence>
<keyword evidence="4" id="KW-1003">Cell membrane</keyword>
<feature type="transmembrane region" description="Helical" evidence="8">
    <location>
        <begin position="318"/>
        <end position="339"/>
    </location>
</feature>
<dbReference type="InterPro" id="IPR037294">
    <property type="entry name" value="ABC_BtuC-like"/>
</dbReference>
<gene>
    <name evidence="9" type="ORF">Aple_045700</name>
</gene>
<evidence type="ECO:0000256" key="4">
    <source>
        <dbReference type="ARBA" id="ARBA00022475"/>
    </source>
</evidence>
<evidence type="ECO:0000256" key="2">
    <source>
        <dbReference type="ARBA" id="ARBA00007935"/>
    </source>
</evidence>
<feature type="transmembrane region" description="Helical" evidence="8">
    <location>
        <begin position="23"/>
        <end position="43"/>
    </location>
</feature>
<dbReference type="PANTHER" id="PTHR30472:SF24">
    <property type="entry name" value="FERRIC ENTEROBACTIN TRANSPORT SYSTEM PERMEASE PROTEIN FEPG"/>
    <property type="match status" value="1"/>
</dbReference>
<dbReference type="RefSeq" id="WP_155346655.1">
    <property type="nucleotide sequence ID" value="NZ_BAAAHM010000007.1"/>
</dbReference>
<feature type="transmembrane region" description="Helical" evidence="8">
    <location>
        <begin position="108"/>
        <end position="126"/>
    </location>
</feature>
<protein>
    <submittedName>
        <fullName evidence="9">ABC transporter permease</fullName>
    </submittedName>
</protein>